<dbReference type="GO" id="GO:0003700">
    <property type="term" value="F:DNA-binding transcription factor activity"/>
    <property type="evidence" value="ECO:0007669"/>
    <property type="project" value="TreeGrafter"/>
</dbReference>
<dbReference type="InterPro" id="IPR001647">
    <property type="entry name" value="HTH_TetR"/>
</dbReference>
<dbReference type="PANTHER" id="PTHR30055:SF234">
    <property type="entry name" value="HTH-TYPE TRANSCRIPTIONAL REGULATOR BETI"/>
    <property type="match status" value="1"/>
</dbReference>
<feature type="compositionally biased region" description="Polar residues" evidence="5">
    <location>
        <begin position="28"/>
        <end position="37"/>
    </location>
</feature>
<dbReference type="Proteomes" id="UP000274601">
    <property type="component" value="Unassembled WGS sequence"/>
</dbReference>
<dbReference type="SUPFAM" id="SSF48498">
    <property type="entry name" value="Tetracyclin repressor-like, C-terminal domain"/>
    <property type="match status" value="1"/>
</dbReference>
<dbReference type="InterPro" id="IPR049445">
    <property type="entry name" value="TetR_SbtR-like_C"/>
</dbReference>
<evidence type="ECO:0000259" key="6">
    <source>
        <dbReference type="PROSITE" id="PS50977"/>
    </source>
</evidence>
<dbReference type="GO" id="GO:0000976">
    <property type="term" value="F:transcription cis-regulatory region binding"/>
    <property type="evidence" value="ECO:0007669"/>
    <property type="project" value="TreeGrafter"/>
</dbReference>
<evidence type="ECO:0000313" key="8">
    <source>
        <dbReference type="Proteomes" id="UP000274601"/>
    </source>
</evidence>
<dbReference type="PANTHER" id="PTHR30055">
    <property type="entry name" value="HTH-TYPE TRANSCRIPTIONAL REGULATOR RUTR"/>
    <property type="match status" value="1"/>
</dbReference>
<dbReference type="InterPro" id="IPR050109">
    <property type="entry name" value="HTH-type_TetR-like_transc_reg"/>
</dbReference>
<evidence type="ECO:0000256" key="4">
    <source>
        <dbReference type="PROSITE-ProRule" id="PRU00335"/>
    </source>
</evidence>
<keyword evidence="8" id="KW-1185">Reference proteome</keyword>
<evidence type="ECO:0000256" key="3">
    <source>
        <dbReference type="ARBA" id="ARBA00023163"/>
    </source>
</evidence>
<dbReference type="Gene3D" id="1.10.357.10">
    <property type="entry name" value="Tetracycline Repressor, domain 2"/>
    <property type="match status" value="1"/>
</dbReference>
<evidence type="ECO:0000256" key="1">
    <source>
        <dbReference type="ARBA" id="ARBA00023015"/>
    </source>
</evidence>
<name>A0A495QM94_9ACTN</name>
<evidence type="ECO:0000313" key="7">
    <source>
        <dbReference type="EMBL" id="RKS73645.1"/>
    </source>
</evidence>
<accession>A0A495QM94</accession>
<dbReference type="PROSITE" id="PS50977">
    <property type="entry name" value="HTH_TETR_2"/>
    <property type="match status" value="1"/>
</dbReference>
<dbReference type="EMBL" id="RBWU01000004">
    <property type="protein sequence ID" value="RKS73645.1"/>
    <property type="molecule type" value="Genomic_DNA"/>
</dbReference>
<feature type="region of interest" description="Disordered" evidence="5">
    <location>
        <begin position="1"/>
        <end position="45"/>
    </location>
</feature>
<keyword evidence="2 4" id="KW-0238">DNA-binding</keyword>
<gene>
    <name evidence="7" type="ORF">BZB76_4347</name>
</gene>
<comment type="caution">
    <text evidence="7">The sequence shown here is derived from an EMBL/GenBank/DDBJ whole genome shotgun (WGS) entry which is preliminary data.</text>
</comment>
<reference evidence="7 8" key="1">
    <citation type="submission" date="2018-10" db="EMBL/GenBank/DDBJ databases">
        <title>Genomic Encyclopedia of Archaeal and Bacterial Type Strains, Phase II (KMG-II): from individual species to whole genera.</title>
        <authorList>
            <person name="Goeker M."/>
        </authorList>
    </citation>
    <scope>NUCLEOTIDE SEQUENCE [LARGE SCALE GENOMIC DNA]</scope>
    <source>
        <strain evidence="7 8">DSM 43383</strain>
    </source>
</reference>
<dbReference type="InterPro" id="IPR009057">
    <property type="entry name" value="Homeodomain-like_sf"/>
</dbReference>
<feature type="DNA-binding region" description="H-T-H motif" evidence="4">
    <location>
        <begin position="72"/>
        <end position="91"/>
    </location>
</feature>
<evidence type="ECO:0000256" key="2">
    <source>
        <dbReference type="ARBA" id="ARBA00023125"/>
    </source>
</evidence>
<dbReference type="Pfam" id="PF00440">
    <property type="entry name" value="TetR_N"/>
    <property type="match status" value="1"/>
</dbReference>
<dbReference type="Pfam" id="PF21597">
    <property type="entry name" value="TetR_C_43"/>
    <property type="match status" value="1"/>
</dbReference>
<protein>
    <submittedName>
        <fullName evidence="7">TetR family transcriptional regulator</fullName>
    </submittedName>
</protein>
<dbReference type="SUPFAM" id="SSF46689">
    <property type="entry name" value="Homeodomain-like"/>
    <property type="match status" value="1"/>
</dbReference>
<dbReference type="PRINTS" id="PR00455">
    <property type="entry name" value="HTHTETR"/>
</dbReference>
<keyword evidence="3" id="KW-0804">Transcription</keyword>
<evidence type="ECO:0000256" key="5">
    <source>
        <dbReference type="SAM" id="MobiDB-lite"/>
    </source>
</evidence>
<keyword evidence="1" id="KW-0805">Transcription regulation</keyword>
<feature type="domain" description="HTH tetR-type" evidence="6">
    <location>
        <begin position="50"/>
        <end position="109"/>
    </location>
</feature>
<organism evidence="7 8">
    <name type="scientific">Actinomadura pelletieri DSM 43383</name>
    <dbReference type="NCBI Taxonomy" id="1120940"/>
    <lineage>
        <taxon>Bacteria</taxon>
        <taxon>Bacillati</taxon>
        <taxon>Actinomycetota</taxon>
        <taxon>Actinomycetes</taxon>
        <taxon>Streptosporangiales</taxon>
        <taxon>Thermomonosporaceae</taxon>
        <taxon>Actinomadura</taxon>
    </lineage>
</organism>
<proteinExistence type="predicted"/>
<dbReference type="InterPro" id="IPR036271">
    <property type="entry name" value="Tet_transcr_reg_TetR-rel_C_sf"/>
</dbReference>
<dbReference type="AlphaFoldDB" id="A0A495QM94"/>
<sequence length="226" mass="23855">MRATIEGPFQKPRIPRIAAGPLPGREGPTTQVTSDDTPSAPARAVRSDVRRNRARLLAAAREMFERDGAGASLEGIARLAGVGIGTLYRHFPTRQDLLEALLADAFDALAATGRELRLSPVPGEALAEWLRAFVARTTAFRGMATAALVSLREDRSESFPACRAMLEAGETLFVRAQKAGDVPSGVAFADALRLAGAIATVTEQEPEAADRLLALAATGLIPGRTG</sequence>